<evidence type="ECO:0000256" key="5">
    <source>
        <dbReference type="SAM" id="SignalP"/>
    </source>
</evidence>
<evidence type="ECO:0000256" key="2">
    <source>
        <dbReference type="ARBA" id="ARBA00023136"/>
    </source>
</evidence>
<comment type="subcellular location">
    <subcellularLocation>
        <location evidence="1">Cell outer membrane</location>
    </subcellularLocation>
</comment>
<dbReference type="Gene3D" id="1.25.40.10">
    <property type="entry name" value="Tetratricopeptide repeat domain"/>
    <property type="match status" value="1"/>
</dbReference>
<feature type="chain" id="PRO_5046126567" evidence="5">
    <location>
        <begin position="20"/>
        <end position="679"/>
    </location>
</feature>
<dbReference type="SUPFAM" id="SSF82171">
    <property type="entry name" value="DPP6 N-terminal domain-like"/>
    <property type="match status" value="1"/>
</dbReference>
<organism evidence="7 8">
    <name type="scientific">Aquimarina hainanensis</name>
    <dbReference type="NCBI Taxonomy" id="1578017"/>
    <lineage>
        <taxon>Bacteria</taxon>
        <taxon>Pseudomonadati</taxon>
        <taxon>Bacteroidota</taxon>
        <taxon>Flavobacteriia</taxon>
        <taxon>Flavobacteriales</taxon>
        <taxon>Flavobacteriaceae</taxon>
        <taxon>Aquimarina</taxon>
    </lineage>
</organism>
<sequence length="679" mass="78774">MKSKKILILLLLISGFSFSQKKTRADRFFEKGDFINAAIQYEEELNKEGYSKEVLGNISTSYYNTFQFKKAYRYLKNLVTGRFYNADKNYDNKYNFMMYQVLSAMGKYEKAVTFLTLYKKNKEEKFNKNDAIEIIENFKLKEDDYTVEPVTFNSDASEFGAVKIDSLIYFTSDRKPSSIGDRKFLWTHRSFLDIYKIKLDENKQPIEEAVGISDVINTKLHEGNFTFSRDMKTLYFSKSNSEKGKKKFDSLNNNAVHLYKAELQEDGEWSAPKKLLFNDVSYSIEHPALNQEENRLYFSSNMPGGFGGFDIYYVEINPGGDYGPPINLGSKINTAHRDQFPFIDRKGNLFFSSDGHLGLGMLDIFVCEKKKDGFVQPVNLGAPLNSSYDDFSITYYNETEGFFASNRKKTGDDIYEFVQTGEIFLREYIAQFEVRDFATEEYIPNADVKLEDDRGNKIYENQLDSVATFFRKILPGKYDLSASSEGYEPRQKTFSIKEKNEEIYVIYLDKIRKEPKKKEEEIAVSIPKKEIPPKKTAPKGGDIREKLLKDKTGPPVVERNGKLYFDLPPIYFDYNKWNIRQDSKKVLDDFAKKLDKYKSVYIKIISHTDNRGSDSYNQVLSEKRAESTRNYLALEGYVNARRMKFLGMGESQPLIDCGGDCSEEEHQVNRRSEFEIVKY</sequence>
<dbReference type="CDD" id="cd07185">
    <property type="entry name" value="OmpA_C-like"/>
    <property type="match status" value="1"/>
</dbReference>
<dbReference type="EMBL" id="JBHULX010000039">
    <property type="protein sequence ID" value="MFD2592999.1"/>
    <property type="molecule type" value="Genomic_DNA"/>
</dbReference>
<feature type="domain" description="OmpA-like" evidence="6">
    <location>
        <begin position="559"/>
        <end position="679"/>
    </location>
</feature>
<proteinExistence type="predicted"/>
<evidence type="ECO:0000259" key="6">
    <source>
        <dbReference type="PROSITE" id="PS51123"/>
    </source>
</evidence>
<dbReference type="PANTHER" id="PTHR30329">
    <property type="entry name" value="STATOR ELEMENT OF FLAGELLAR MOTOR COMPLEX"/>
    <property type="match status" value="1"/>
</dbReference>
<keyword evidence="8" id="KW-1185">Reference proteome</keyword>
<reference evidence="8" key="1">
    <citation type="journal article" date="2019" name="Int. J. Syst. Evol. Microbiol.">
        <title>The Global Catalogue of Microorganisms (GCM) 10K type strain sequencing project: providing services to taxonomists for standard genome sequencing and annotation.</title>
        <authorList>
            <consortium name="The Broad Institute Genomics Platform"/>
            <consortium name="The Broad Institute Genome Sequencing Center for Infectious Disease"/>
            <person name="Wu L."/>
            <person name="Ma J."/>
        </authorList>
    </citation>
    <scope>NUCLEOTIDE SEQUENCE [LARGE SCALE GENOMIC DNA]</scope>
    <source>
        <strain evidence="8">KCTC 42423</strain>
    </source>
</reference>
<evidence type="ECO:0000313" key="7">
    <source>
        <dbReference type="EMBL" id="MFD2592999.1"/>
    </source>
</evidence>
<dbReference type="SUPFAM" id="SSF103088">
    <property type="entry name" value="OmpA-like"/>
    <property type="match status" value="1"/>
</dbReference>
<dbReference type="Gene3D" id="2.60.40.1120">
    <property type="entry name" value="Carboxypeptidase-like, regulatory domain"/>
    <property type="match status" value="1"/>
</dbReference>
<dbReference type="PANTHER" id="PTHR30329:SF21">
    <property type="entry name" value="LIPOPROTEIN YIAD-RELATED"/>
    <property type="match status" value="1"/>
</dbReference>
<comment type="caution">
    <text evidence="7">The sequence shown here is derived from an EMBL/GenBank/DDBJ whole genome shotgun (WGS) entry which is preliminary data.</text>
</comment>
<dbReference type="InterPro" id="IPR011990">
    <property type="entry name" value="TPR-like_helical_dom_sf"/>
</dbReference>
<dbReference type="Pfam" id="PF00691">
    <property type="entry name" value="OmpA"/>
    <property type="match status" value="1"/>
</dbReference>
<keyword evidence="3" id="KW-0998">Cell outer membrane</keyword>
<evidence type="ECO:0000256" key="3">
    <source>
        <dbReference type="ARBA" id="ARBA00023237"/>
    </source>
</evidence>
<dbReference type="InterPro" id="IPR050330">
    <property type="entry name" value="Bact_OuterMem_StrucFunc"/>
</dbReference>
<dbReference type="SUPFAM" id="SSF48452">
    <property type="entry name" value="TPR-like"/>
    <property type="match status" value="1"/>
</dbReference>
<dbReference type="PROSITE" id="PS51123">
    <property type="entry name" value="OMPA_2"/>
    <property type="match status" value="1"/>
</dbReference>
<dbReference type="PRINTS" id="PR01021">
    <property type="entry name" value="OMPADOMAIN"/>
</dbReference>
<name>A0ABW5NDB1_9FLAO</name>
<evidence type="ECO:0000256" key="4">
    <source>
        <dbReference type="PROSITE-ProRule" id="PRU00473"/>
    </source>
</evidence>
<evidence type="ECO:0000313" key="8">
    <source>
        <dbReference type="Proteomes" id="UP001597459"/>
    </source>
</evidence>
<dbReference type="Gene3D" id="3.30.1330.60">
    <property type="entry name" value="OmpA-like domain"/>
    <property type="match status" value="1"/>
</dbReference>
<dbReference type="InterPro" id="IPR036737">
    <property type="entry name" value="OmpA-like_sf"/>
</dbReference>
<keyword evidence="2 4" id="KW-0472">Membrane</keyword>
<dbReference type="InterPro" id="IPR006664">
    <property type="entry name" value="OMP_bac"/>
</dbReference>
<gene>
    <name evidence="7" type="ORF">ACFSTE_19335</name>
</gene>
<evidence type="ECO:0000256" key="1">
    <source>
        <dbReference type="ARBA" id="ARBA00004442"/>
    </source>
</evidence>
<dbReference type="Proteomes" id="UP001597459">
    <property type="component" value="Unassembled WGS sequence"/>
</dbReference>
<dbReference type="RefSeq" id="WP_378298345.1">
    <property type="nucleotide sequence ID" value="NZ_JBHULX010000039.1"/>
</dbReference>
<dbReference type="InterPro" id="IPR006665">
    <property type="entry name" value="OmpA-like"/>
</dbReference>
<accession>A0ABW5NDB1</accession>
<protein>
    <submittedName>
        <fullName evidence="7">OmpA family protein</fullName>
    </submittedName>
</protein>
<keyword evidence="5" id="KW-0732">Signal</keyword>
<feature type="signal peptide" evidence="5">
    <location>
        <begin position="1"/>
        <end position="19"/>
    </location>
</feature>